<proteinExistence type="predicted"/>
<comment type="subcellular location">
    <subcellularLocation>
        <location evidence="1">Membrane</location>
        <topology evidence="1">Multi-pass membrane protein</topology>
    </subcellularLocation>
</comment>
<protein>
    <submittedName>
        <fullName evidence="8">Triose-phosphate transporter family-domain-containing protein</fullName>
    </submittedName>
</protein>
<evidence type="ECO:0000256" key="5">
    <source>
        <dbReference type="SAM" id="MobiDB-lite"/>
    </source>
</evidence>
<dbReference type="SUPFAM" id="SSF103481">
    <property type="entry name" value="Multidrug resistance efflux transporter EmrE"/>
    <property type="match status" value="2"/>
</dbReference>
<feature type="compositionally biased region" description="Pro residues" evidence="5">
    <location>
        <begin position="49"/>
        <end position="63"/>
    </location>
</feature>
<feature type="transmembrane region" description="Helical" evidence="6">
    <location>
        <begin position="462"/>
        <end position="481"/>
    </location>
</feature>
<dbReference type="InterPro" id="IPR004853">
    <property type="entry name" value="Sugar_P_trans_dom"/>
</dbReference>
<feature type="transmembrane region" description="Helical" evidence="6">
    <location>
        <begin position="335"/>
        <end position="357"/>
    </location>
</feature>
<dbReference type="Gene3D" id="1.10.3730.20">
    <property type="match status" value="1"/>
</dbReference>
<reference evidence="8" key="1">
    <citation type="submission" date="2022-06" db="EMBL/GenBank/DDBJ databases">
        <authorList>
            <consortium name="SYNGENTA / RWTH Aachen University"/>
        </authorList>
    </citation>
    <scope>NUCLEOTIDE SEQUENCE</scope>
</reference>
<evidence type="ECO:0000259" key="7">
    <source>
        <dbReference type="Pfam" id="PF03151"/>
    </source>
</evidence>
<evidence type="ECO:0000256" key="1">
    <source>
        <dbReference type="ARBA" id="ARBA00004141"/>
    </source>
</evidence>
<evidence type="ECO:0000256" key="6">
    <source>
        <dbReference type="SAM" id="Phobius"/>
    </source>
</evidence>
<feature type="region of interest" description="Disordered" evidence="5">
    <location>
        <begin position="24"/>
        <end position="63"/>
    </location>
</feature>
<keyword evidence="2 6" id="KW-0812">Transmembrane</keyword>
<evidence type="ECO:0000313" key="8">
    <source>
        <dbReference type="EMBL" id="CAH7675231.1"/>
    </source>
</evidence>
<dbReference type="InterPro" id="IPR037185">
    <property type="entry name" value="EmrE-like"/>
</dbReference>
<feature type="transmembrane region" description="Helical" evidence="6">
    <location>
        <begin position="562"/>
        <end position="578"/>
    </location>
</feature>
<dbReference type="Proteomes" id="UP001153365">
    <property type="component" value="Unassembled WGS sequence"/>
</dbReference>
<dbReference type="GO" id="GO:0016020">
    <property type="term" value="C:membrane"/>
    <property type="evidence" value="ECO:0007669"/>
    <property type="project" value="UniProtKB-SubCell"/>
</dbReference>
<sequence length="617" mass="69194">MSLSSTLKPPHLDLINNNRHKSINNHHQQKQINPPNPLNHIIPFNTNLPPTPPGSANSSPPPQFSLIDNNSQSHYFQQSAHSHYNHPHHYQPISNLYNNLNQPTGLEPSTLARRQHHEFPSTPNLYPGHGTTHHRIPPQQQSLNLNSHNHLHPNFSNHNQTHNHLHQYQQLPLHRDRDGYPAGWDGTLSALLSSWFNHLHQSFNKISLDRSFLYLGNRSPQLTPTIQQPLKQALLDRFNSISVSSIKFCLLCALWYSSSAFSSNTGKVILNRFKYPVTLTIVQFGLVAIWSGLFICLRDGQLKLNHTIISSRSSFSFLSTLGIRRPTKSMLRGTFIMSLFSIAGHVFSSMAMARIPVSTVHTIKALSPLFTVIAYAGLFGVRYGFLTYFSLLPLTLGVMLACSFDMRANGIGFLCALGSTIVFVSQNIFGKKLLPSSSSSSQKHKRTLSSSSAGNQIDKLNLLFYSSAMAFLLMIPIWIWVDSRALLFSSESIDLVPSSSEHNPTGLSVYFIINGTVHFAQCILAFTILSQTSPVTYSIASLIKRVVVIAMSIVWFNQKVSSLQFFGMILTFLGLYIYNRTKSEIDRGERKRERQVLGDSLILPTNEIEAKQLAAEK</sequence>
<dbReference type="EMBL" id="CALTRL010002281">
    <property type="protein sequence ID" value="CAH7675231.1"/>
    <property type="molecule type" value="Genomic_DNA"/>
</dbReference>
<evidence type="ECO:0000256" key="3">
    <source>
        <dbReference type="ARBA" id="ARBA00022989"/>
    </source>
</evidence>
<dbReference type="Pfam" id="PF03151">
    <property type="entry name" value="TPT"/>
    <property type="match status" value="1"/>
</dbReference>
<feature type="domain" description="Sugar phosphate transporter" evidence="7">
    <location>
        <begin position="247"/>
        <end position="579"/>
    </location>
</feature>
<feature type="transmembrane region" description="Helical" evidence="6">
    <location>
        <begin position="277"/>
        <end position="297"/>
    </location>
</feature>
<keyword evidence="4 6" id="KW-0472">Membrane</keyword>
<gene>
    <name evidence="8" type="ORF">PPACK8108_LOCUS10213</name>
</gene>
<evidence type="ECO:0000256" key="2">
    <source>
        <dbReference type="ARBA" id="ARBA00022692"/>
    </source>
</evidence>
<feature type="transmembrane region" description="Helical" evidence="6">
    <location>
        <begin position="535"/>
        <end position="556"/>
    </location>
</feature>
<dbReference type="AlphaFoldDB" id="A0AAV0AXW6"/>
<name>A0AAV0AXW6_PHAPC</name>
<feature type="transmembrane region" description="Helical" evidence="6">
    <location>
        <begin position="369"/>
        <end position="391"/>
    </location>
</feature>
<keyword evidence="9" id="KW-1185">Reference proteome</keyword>
<evidence type="ECO:0000256" key="4">
    <source>
        <dbReference type="ARBA" id="ARBA00023136"/>
    </source>
</evidence>
<comment type="caution">
    <text evidence="8">The sequence shown here is derived from an EMBL/GenBank/DDBJ whole genome shotgun (WGS) entry which is preliminary data.</text>
</comment>
<accession>A0AAV0AXW6</accession>
<dbReference type="PANTHER" id="PTHR11132">
    <property type="entry name" value="SOLUTE CARRIER FAMILY 35"/>
    <property type="match status" value="1"/>
</dbReference>
<feature type="transmembrane region" description="Helical" evidence="6">
    <location>
        <begin position="507"/>
        <end position="528"/>
    </location>
</feature>
<evidence type="ECO:0000313" key="9">
    <source>
        <dbReference type="Proteomes" id="UP001153365"/>
    </source>
</evidence>
<dbReference type="InterPro" id="IPR050186">
    <property type="entry name" value="TPT_transporter"/>
</dbReference>
<organism evidence="8 9">
    <name type="scientific">Phakopsora pachyrhizi</name>
    <name type="common">Asian soybean rust disease fungus</name>
    <dbReference type="NCBI Taxonomy" id="170000"/>
    <lineage>
        <taxon>Eukaryota</taxon>
        <taxon>Fungi</taxon>
        <taxon>Dikarya</taxon>
        <taxon>Basidiomycota</taxon>
        <taxon>Pucciniomycotina</taxon>
        <taxon>Pucciniomycetes</taxon>
        <taxon>Pucciniales</taxon>
        <taxon>Phakopsoraceae</taxon>
        <taxon>Phakopsora</taxon>
    </lineage>
</organism>
<keyword evidence="3 6" id="KW-1133">Transmembrane helix</keyword>